<evidence type="ECO:0000256" key="6">
    <source>
        <dbReference type="RuleBase" id="RU004439"/>
    </source>
</evidence>
<dbReference type="GO" id="GO:0042612">
    <property type="term" value="C:MHC class I protein complex"/>
    <property type="evidence" value="ECO:0007669"/>
    <property type="project" value="UniProtKB-KW"/>
</dbReference>
<dbReference type="GO" id="GO:0005102">
    <property type="term" value="F:signaling receptor binding"/>
    <property type="evidence" value="ECO:0007669"/>
    <property type="project" value="TreeGrafter"/>
</dbReference>
<protein>
    <recommendedName>
        <fullName evidence="8">MHC class I-like antigen recognition-like domain-containing protein</fullName>
    </recommendedName>
</protein>
<evidence type="ECO:0000313" key="10">
    <source>
        <dbReference type="Proteomes" id="UP000694425"/>
    </source>
</evidence>
<keyword evidence="3" id="KW-0391">Immunity</keyword>
<dbReference type="SUPFAM" id="SSF54452">
    <property type="entry name" value="MHC antigen-recognition domain"/>
    <property type="match status" value="1"/>
</dbReference>
<evidence type="ECO:0000259" key="8">
    <source>
        <dbReference type="Pfam" id="PF00129"/>
    </source>
</evidence>
<dbReference type="FunFam" id="3.30.500.10:FF:000001">
    <property type="entry name" value="H-2 class I histocompatibility antigen, alpha chain"/>
    <property type="match status" value="1"/>
</dbReference>
<keyword evidence="10" id="KW-1185">Reference proteome</keyword>
<dbReference type="GO" id="GO:0030670">
    <property type="term" value="C:phagocytic vesicle membrane"/>
    <property type="evidence" value="ECO:0007669"/>
    <property type="project" value="UniProtKB-ARBA"/>
</dbReference>
<name>A0A8C7BR61_NEOVI</name>
<dbReference type="GO" id="GO:0006955">
    <property type="term" value="P:immune response"/>
    <property type="evidence" value="ECO:0007669"/>
    <property type="project" value="TreeGrafter"/>
</dbReference>
<dbReference type="AlphaFoldDB" id="A0A8C7BR61"/>
<keyword evidence="5" id="KW-0325">Glycoprotein</keyword>
<keyword evidence="7" id="KW-0732">Signal</keyword>
<dbReference type="GO" id="GO:0098553">
    <property type="term" value="C:lumenal side of endoplasmic reticulum membrane"/>
    <property type="evidence" value="ECO:0007669"/>
    <property type="project" value="UniProtKB-ARBA"/>
</dbReference>
<evidence type="ECO:0000256" key="2">
    <source>
        <dbReference type="ARBA" id="ARBA00022451"/>
    </source>
</evidence>
<dbReference type="Gene3D" id="3.30.500.10">
    <property type="entry name" value="MHC class I-like antigen recognition-like"/>
    <property type="match status" value="2"/>
</dbReference>
<feature type="signal peptide" evidence="7">
    <location>
        <begin position="1"/>
        <end position="23"/>
    </location>
</feature>
<comment type="subcellular location">
    <subcellularLocation>
        <location evidence="1">Membrane</location>
        <topology evidence="1">Single-pass type I membrane protein</topology>
    </subcellularLocation>
</comment>
<evidence type="ECO:0000313" key="9">
    <source>
        <dbReference type="Ensembl" id="ENSNVIP00000021452.1"/>
    </source>
</evidence>
<dbReference type="Pfam" id="PF00129">
    <property type="entry name" value="MHC_I"/>
    <property type="match status" value="1"/>
</dbReference>
<feature type="domain" description="MHC class I-like antigen recognition-like" evidence="8">
    <location>
        <begin position="25"/>
        <end position="186"/>
    </location>
</feature>
<sequence length="208" mass="23515">MGAGKMAPRRLSFLLFLLPSAPAGSQYLRYFSTAVSRPGRGEPPYWGVGYVDDTQFVRFDSDSASRRMEPRAQWVQQEGREYWERQTRGAKDTAQTYRVNLNTLRSYYNQIEAGSHSIQSMYGCDVGPDGRLLREYYQGTIRAPTMAQITSRKWEAAAVAEHERNYLEGRCVQWLRSHLENGKETLLRSGTSGRGASLISPPLALASH</sequence>
<dbReference type="GO" id="GO:0005615">
    <property type="term" value="C:extracellular space"/>
    <property type="evidence" value="ECO:0007669"/>
    <property type="project" value="TreeGrafter"/>
</dbReference>
<dbReference type="GO" id="GO:0042605">
    <property type="term" value="F:peptide antigen binding"/>
    <property type="evidence" value="ECO:0007669"/>
    <property type="project" value="TreeGrafter"/>
</dbReference>
<dbReference type="Proteomes" id="UP000694425">
    <property type="component" value="Unplaced"/>
</dbReference>
<dbReference type="GO" id="GO:0002476">
    <property type="term" value="P:antigen processing and presentation of endogenous peptide antigen via MHC class Ib"/>
    <property type="evidence" value="ECO:0007669"/>
    <property type="project" value="TreeGrafter"/>
</dbReference>
<dbReference type="InterPro" id="IPR011162">
    <property type="entry name" value="MHC_I/II-like_Ag-recog"/>
</dbReference>
<evidence type="ECO:0000256" key="4">
    <source>
        <dbReference type="ARBA" id="ARBA00023136"/>
    </source>
</evidence>
<dbReference type="PANTHER" id="PTHR16675">
    <property type="entry name" value="MHC CLASS I-RELATED"/>
    <property type="match status" value="1"/>
</dbReference>
<evidence type="ECO:0000256" key="1">
    <source>
        <dbReference type="ARBA" id="ARBA00004479"/>
    </source>
</evidence>
<accession>A0A8C7BR61</accession>
<dbReference type="GeneTree" id="ENSGT01120000271826"/>
<dbReference type="GO" id="GO:0002486">
    <property type="term" value="P:antigen processing and presentation of endogenous peptide antigen via MHC class I via ER pathway, TAP-independent"/>
    <property type="evidence" value="ECO:0007669"/>
    <property type="project" value="TreeGrafter"/>
</dbReference>
<proteinExistence type="inferred from homology"/>
<organism evidence="9 10">
    <name type="scientific">Neovison vison</name>
    <name type="common">American mink</name>
    <name type="synonym">Mustela vison</name>
    <dbReference type="NCBI Taxonomy" id="452646"/>
    <lineage>
        <taxon>Eukaryota</taxon>
        <taxon>Metazoa</taxon>
        <taxon>Chordata</taxon>
        <taxon>Craniata</taxon>
        <taxon>Vertebrata</taxon>
        <taxon>Euteleostomi</taxon>
        <taxon>Mammalia</taxon>
        <taxon>Eutheria</taxon>
        <taxon>Laurasiatheria</taxon>
        <taxon>Carnivora</taxon>
        <taxon>Caniformia</taxon>
        <taxon>Musteloidea</taxon>
        <taxon>Mustelidae</taxon>
        <taxon>Mustelinae</taxon>
        <taxon>Neogale</taxon>
    </lineage>
</organism>
<dbReference type="InterPro" id="IPR037055">
    <property type="entry name" value="MHC_I-like_Ag-recog_sf"/>
</dbReference>
<dbReference type="PRINTS" id="PR01638">
    <property type="entry name" value="MHCCLASSI"/>
</dbReference>
<dbReference type="InterPro" id="IPR011161">
    <property type="entry name" value="MHC_I-like_Ag-recog"/>
</dbReference>
<dbReference type="Ensembl" id="ENSNVIT00000025000.1">
    <property type="protein sequence ID" value="ENSNVIP00000021452.1"/>
    <property type="gene ID" value="ENSNVIG00000016749.1"/>
</dbReference>
<dbReference type="PANTHER" id="PTHR16675:SF251">
    <property type="entry name" value="HLA CLASS I HISTOCOMPATIBILITY ANTIGEN, C ALPHA CHAIN"/>
    <property type="match status" value="1"/>
</dbReference>
<evidence type="ECO:0000256" key="5">
    <source>
        <dbReference type="ARBA" id="ARBA00023180"/>
    </source>
</evidence>
<evidence type="ECO:0000256" key="7">
    <source>
        <dbReference type="SAM" id="SignalP"/>
    </source>
</evidence>
<evidence type="ECO:0000256" key="3">
    <source>
        <dbReference type="ARBA" id="ARBA00022859"/>
    </source>
</evidence>
<dbReference type="InterPro" id="IPR050208">
    <property type="entry name" value="MHC_class-I_related"/>
</dbReference>
<dbReference type="GO" id="GO:0001916">
    <property type="term" value="P:positive regulation of T cell mediated cytotoxicity"/>
    <property type="evidence" value="ECO:0007669"/>
    <property type="project" value="TreeGrafter"/>
</dbReference>
<dbReference type="InterPro" id="IPR001039">
    <property type="entry name" value="MHC_I_a_a1/a2"/>
</dbReference>
<feature type="chain" id="PRO_5034375572" description="MHC class I-like antigen recognition-like domain-containing protein" evidence="7">
    <location>
        <begin position="24"/>
        <end position="208"/>
    </location>
</feature>
<comment type="similarity">
    <text evidence="6">Belongs to the MHC class I family.</text>
</comment>
<reference evidence="9" key="1">
    <citation type="submission" date="2025-08" db="UniProtKB">
        <authorList>
            <consortium name="Ensembl"/>
        </authorList>
    </citation>
    <scope>IDENTIFICATION</scope>
</reference>
<dbReference type="GO" id="GO:0009897">
    <property type="term" value="C:external side of plasma membrane"/>
    <property type="evidence" value="ECO:0007669"/>
    <property type="project" value="TreeGrafter"/>
</dbReference>
<reference evidence="9" key="2">
    <citation type="submission" date="2025-09" db="UniProtKB">
        <authorList>
            <consortium name="Ensembl"/>
        </authorList>
    </citation>
    <scope>IDENTIFICATION</scope>
</reference>
<keyword evidence="2" id="KW-0490">MHC I</keyword>
<keyword evidence="4" id="KW-0472">Membrane</keyword>